<comment type="similarity">
    <text evidence="1">Belongs to the RdRP family.</text>
</comment>
<dbReference type="GO" id="GO:0003723">
    <property type="term" value="F:RNA binding"/>
    <property type="evidence" value="ECO:0007669"/>
    <property type="project" value="UniProtKB-KW"/>
</dbReference>
<dbReference type="GO" id="GO:0003968">
    <property type="term" value="F:RNA-directed RNA polymerase activity"/>
    <property type="evidence" value="ECO:0007669"/>
    <property type="project" value="UniProtKB-KW"/>
</dbReference>
<reference evidence="4" key="1">
    <citation type="submission" date="2022-11" db="UniProtKB">
        <authorList>
            <consortium name="EnsemblMetazoa"/>
        </authorList>
    </citation>
    <scope>IDENTIFICATION</scope>
</reference>
<proteinExistence type="inferred from homology"/>
<dbReference type="PANTHER" id="PTHR23079:SF55">
    <property type="entry name" value="RNA-DIRECTED RNA POLYMERASE"/>
    <property type="match status" value="1"/>
</dbReference>
<feature type="domain" description="RDRP core" evidence="3">
    <location>
        <begin position="63"/>
        <end position="602"/>
    </location>
</feature>
<comment type="catalytic activity">
    <reaction evidence="1">
        <text>RNA(n) + a ribonucleoside 5'-triphosphate = RNA(n+1) + diphosphate</text>
        <dbReference type="Rhea" id="RHEA:21248"/>
        <dbReference type="Rhea" id="RHEA-COMP:14527"/>
        <dbReference type="Rhea" id="RHEA-COMP:17342"/>
        <dbReference type="ChEBI" id="CHEBI:33019"/>
        <dbReference type="ChEBI" id="CHEBI:61557"/>
        <dbReference type="ChEBI" id="CHEBI:140395"/>
        <dbReference type="EC" id="2.7.7.48"/>
    </reaction>
</comment>
<dbReference type="Proteomes" id="UP000887567">
    <property type="component" value="Unplaced"/>
</dbReference>
<protein>
    <recommendedName>
        <fullName evidence="1">RNA-dependent RNA polymerase</fullName>
        <ecNumber evidence="1">2.7.7.48</ecNumber>
    </recommendedName>
</protein>
<dbReference type="RefSeq" id="XP_020914800.1">
    <property type="nucleotide sequence ID" value="XM_021059141.2"/>
</dbReference>
<dbReference type="InterPro" id="IPR057596">
    <property type="entry name" value="RDRP_core"/>
</dbReference>
<dbReference type="PANTHER" id="PTHR23079">
    <property type="entry name" value="RNA-DEPENDENT RNA POLYMERASE"/>
    <property type="match status" value="1"/>
</dbReference>
<keyword evidence="5" id="KW-1185">Reference proteome</keyword>
<dbReference type="OrthoDB" id="6513042at2759"/>
<dbReference type="GO" id="GO:0031380">
    <property type="term" value="C:nuclear RNA-directed RNA polymerase complex"/>
    <property type="evidence" value="ECO:0007669"/>
    <property type="project" value="TreeGrafter"/>
</dbReference>
<evidence type="ECO:0000256" key="1">
    <source>
        <dbReference type="RuleBase" id="RU363098"/>
    </source>
</evidence>
<name>A0A913Y425_EXADI</name>
<keyword evidence="1" id="KW-0808">Transferase</keyword>
<sequence length="699" mass="81709">MAEYAYAIPDQFVTLPPPDHLQTTIYIKRVEIRENIVQRFSYERLHNSLLFDYLVQTQGSQFIDRLLTVSFKSSRNDDFNYARNILHRGVEFCGEMFYFLGHSNSQLKEKTCYLMQGSHIEIYNLLSQFYEFSKIPKIAKRAKRIGLLFSGFNKSISLPMNETEDIDDIEHDGYNFTDGCGMMSDQLSKEIQRTHRLSHQPTVVQIRYQGYKGVLLHCPELQHVKAQFRKSMKKFKIPSEEIQQRCSTLGVVEYSKPFSNAYLNTQLAMVLADNQDRSGRSYLLQLQRQFYEMLRNLLHDEELAIHYLTITGRTDLLARLRRNGFWNHRVQKDLDRIRNDELRKMLKDDDSSYGFDEEGGQERRRSKLRVLVPRARVVFGVSDPYGELEYGEVFFLPSLPETELASFHNARKVVVGRNPCYHPGDVRVLKLANVEDKFRYAHIFDCLVFPVKGKRPHPHECSGGDLDGDKYFISWDQRLVPDWETNPFKYDEQEDIDVSALLGKLLKENLCSISNKLSSFGRAHASSIFGTEEEAVERQKIEQRYEMENYFSCYENDLVCRVNAIFMRYARRYGPSCDVCVGLNKYFSDAVDMNATKSEVERELRSLEIHIRQEEQRERIMGPIQGYIGTTTRQSGGIIRERHQDEEERKTGSWLGLAVNNFLGFKEKKAPFVRGDDVWTQMEEDAEVFLQEMRSYMKP</sequence>
<dbReference type="EC" id="2.7.7.48" evidence="1"/>
<feature type="coiled-coil region" evidence="2">
    <location>
        <begin position="590"/>
        <end position="617"/>
    </location>
</feature>
<evidence type="ECO:0000313" key="4">
    <source>
        <dbReference type="EnsemblMetazoa" id="XP_020914800.1"/>
    </source>
</evidence>
<dbReference type="KEGG" id="epa:110252333"/>
<accession>A0A913Y425</accession>
<evidence type="ECO:0000259" key="3">
    <source>
        <dbReference type="Pfam" id="PF05183"/>
    </source>
</evidence>
<dbReference type="GeneID" id="110252333"/>
<dbReference type="GO" id="GO:0030422">
    <property type="term" value="P:siRNA processing"/>
    <property type="evidence" value="ECO:0007669"/>
    <property type="project" value="TreeGrafter"/>
</dbReference>
<dbReference type="Pfam" id="PF05183">
    <property type="entry name" value="RdRP"/>
    <property type="match status" value="1"/>
</dbReference>
<keyword evidence="1" id="KW-0696">RNA-directed RNA polymerase</keyword>
<dbReference type="OMA" id="PMEENTR"/>
<dbReference type="EnsemblMetazoa" id="XM_028663154.1">
    <property type="protein sequence ID" value="XP_028518955.1"/>
    <property type="gene ID" value="LOC110252333"/>
</dbReference>
<dbReference type="RefSeq" id="XP_028518955.1">
    <property type="nucleotide sequence ID" value="XM_028663154.1"/>
</dbReference>
<keyword evidence="1" id="KW-0548">Nucleotidyltransferase</keyword>
<dbReference type="InterPro" id="IPR007855">
    <property type="entry name" value="RDRP"/>
</dbReference>
<keyword evidence="2" id="KW-0175">Coiled coil</keyword>
<organism evidence="4 5">
    <name type="scientific">Exaiptasia diaphana</name>
    <name type="common">Tropical sea anemone</name>
    <name type="synonym">Aiptasia pulchella</name>
    <dbReference type="NCBI Taxonomy" id="2652724"/>
    <lineage>
        <taxon>Eukaryota</taxon>
        <taxon>Metazoa</taxon>
        <taxon>Cnidaria</taxon>
        <taxon>Anthozoa</taxon>
        <taxon>Hexacorallia</taxon>
        <taxon>Actiniaria</taxon>
        <taxon>Aiptasiidae</taxon>
        <taxon>Exaiptasia</taxon>
    </lineage>
</organism>
<keyword evidence="1" id="KW-0694">RNA-binding</keyword>
<evidence type="ECO:0000313" key="5">
    <source>
        <dbReference type="Proteomes" id="UP000887567"/>
    </source>
</evidence>
<evidence type="ECO:0000256" key="2">
    <source>
        <dbReference type="SAM" id="Coils"/>
    </source>
</evidence>
<dbReference type="AlphaFoldDB" id="A0A913Y425"/>
<dbReference type="EnsemblMetazoa" id="XM_021059141.2">
    <property type="protein sequence ID" value="XP_020914800.1"/>
    <property type="gene ID" value="LOC110252333"/>
</dbReference>